<feature type="domain" description="Sialidase" evidence="5">
    <location>
        <begin position="54"/>
        <end position="366"/>
    </location>
</feature>
<organism evidence="6 7">
    <name type="scientific">Allorhodopirellula solitaria</name>
    <dbReference type="NCBI Taxonomy" id="2527987"/>
    <lineage>
        <taxon>Bacteria</taxon>
        <taxon>Pseudomonadati</taxon>
        <taxon>Planctomycetota</taxon>
        <taxon>Planctomycetia</taxon>
        <taxon>Pirellulales</taxon>
        <taxon>Pirellulaceae</taxon>
        <taxon>Allorhodopirellula</taxon>
    </lineage>
</organism>
<dbReference type="GO" id="GO:0005737">
    <property type="term" value="C:cytoplasm"/>
    <property type="evidence" value="ECO:0007669"/>
    <property type="project" value="TreeGrafter"/>
</dbReference>
<proteinExistence type="inferred from homology"/>
<keyword evidence="6" id="KW-0378">Hydrolase</keyword>
<dbReference type="Pfam" id="PF13088">
    <property type="entry name" value="BNR_2"/>
    <property type="match status" value="1"/>
</dbReference>
<dbReference type="GO" id="GO:0016020">
    <property type="term" value="C:membrane"/>
    <property type="evidence" value="ECO:0007669"/>
    <property type="project" value="TreeGrafter"/>
</dbReference>
<dbReference type="InterPro" id="IPR026856">
    <property type="entry name" value="Sialidase_fam"/>
</dbReference>
<dbReference type="GO" id="GO:0006689">
    <property type="term" value="P:ganglioside catabolic process"/>
    <property type="evidence" value="ECO:0007669"/>
    <property type="project" value="TreeGrafter"/>
</dbReference>
<dbReference type="EC" id="3.2.1.18" evidence="3"/>
<dbReference type="EMBL" id="SJPK01000004">
    <property type="protein sequence ID" value="TWT67264.1"/>
    <property type="molecule type" value="Genomic_DNA"/>
</dbReference>
<protein>
    <recommendedName>
        <fullName evidence="3">exo-alpha-sialidase</fullName>
        <ecNumber evidence="3">3.2.1.18</ecNumber>
    </recommendedName>
</protein>
<keyword evidence="7" id="KW-1185">Reference proteome</keyword>
<dbReference type="CDD" id="cd15482">
    <property type="entry name" value="Sialidase_non-viral"/>
    <property type="match status" value="1"/>
</dbReference>
<sequence precursor="true">MIIHKTVAMCLTLCCGIASGQVANTPYDQVTVFRSGNEGYNVFRIPAIVAAANGDLLAFCEARQGGDASEIDLVLKRSSDRGKTWGAIEVVQRSDGFRSLYEDPSREISVGNPTPVVDHLDPEHAGRVWLPFTVENDRVFVTYSDDHGRTWADHVELTEKVKRPEWGWYAPGPVHAIQIQRGTHKGRLVVPCDHRLGDDGADRGANGVHAILSDDHGKTWQIGAVDDTYEDDLHANETTVVELNDGRLYFNTRDHNGAARGSRGDAFSSDGGTTFDHSPDAEYLYFQPSSRVLDPPVVQCSLLRAGSTLSGDAIDLILFAGPDENGPSGKGRSDLRIRYSVDETKTWHDGPLIHTGPAAYSDLVRLDADQYGVLFEAGKDNPYESIVFAVVTQSQVTMNEAQNSKQTR</sequence>
<evidence type="ECO:0000313" key="6">
    <source>
        <dbReference type="EMBL" id="TWT67264.1"/>
    </source>
</evidence>
<evidence type="ECO:0000259" key="5">
    <source>
        <dbReference type="Pfam" id="PF13088"/>
    </source>
</evidence>
<evidence type="ECO:0000256" key="1">
    <source>
        <dbReference type="ARBA" id="ARBA00000427"/>
    </source>
</evidence>
<dbReference type="Gene3D" id="2.120.10.10">
    <property type="match status" value="1"/>
</dbReference>
<dbReference type="AlphaFoldDB" id="A0A5C5XWH3"/>
<keyword evidence="4" id="KW-0732">Signal</keyword>
<evidence type="ECO:0000313" key="7">
    <source>
        <dbReference type="Proteomes" id="UP000318053"/>
    </source>
</evidence>
<dbReference type="PANTHER" id="PTHR10628:SF30">
    <property type="entry name" value="EXO-ALPHA-SIALIDASE"/>
    <property type="match status" value="1"/>
</dbReference>
<dbReference type="Proteomes" id="UP000318053">
    <property type="component" value="Unassembled WGS sequence"/>
</dbReference>
<keyword evidence="6" id="KW-0326">Glycosidase</keyword>
<evidence type="ECO:0000256" key="4">
    <source>
        <dbReference type="SAM" id="SignalP"/>
    </source>
</evidence>
<dbReference type="GO" id="GO:0004308">
    <property type="term" value="F:exo-alpha-sialidase activity"/>
    <property type="evidence" value="ECO:0007669"/>
    <property type="project" value="UniProtKB-EC"/>
</dbReference>
<dbReference type="PANTHER" id="PTHR10628">
    <property type="entry name" value="SIALIDASE"/>
    <property type="match status" value="1"/>
</dbReference>
<dbReference type="InterPro" id="IPR036278">
    <property type="entry name" value="Sialidase_sf"/>
</dbReference>
<reference evidence="6 7" key="1">
    <citation type="submission" date="2019-02" db="EMBL/GenBank/DDBJ databases">
        <title>Deep-cultivation of Planctomycetes and their phenomic and genomic characterization uncovers novel biology.</title>
        <authorList>
            <person name="Wiegand S."/>
            <person name="Jogler M."/>
            <person name="Boedeker C."/>
            <person name="Pinto D."/>
            <person name="Vollmers J."/>
            <person name="Rivas-Marin E."/>
            <person name="Kohn T."/>
            <person name="Peeters S.H."/>
            <person name="Heuer A."/>
            <person name="Rast P."/>
            <person name="Oberbeckmann S."/>
            <person name="Bunk B."/>
            <person name="Jeske O."/>
            <person name="Meyerdierks A."/>
            <person name="Storesund J.E."/>
            <person name="Kallscheuer N."/>
            <person name="Luecker S."/>
            <person name="Lage O.M."/>
            <person name="Pohl T."/>
            <person name="Merkel B.J."/>
            <person name="Hornburger P."/>
            <person name="Mueller R.-W."/>
            <person name="Bruemmer F."/>
            <person name="Labrenz M."/>
            <person name="Spormann A.M."/>
            <person name="Op Den Camp H."/>
            <person name="Overmann J."/>
            <person name="Amann R."/>
            <person name="Jetten M.S.M."/>
            <person name="Mascher T."/>
            <person name="Medema M.H."/>
            <person name="Devos D.P."/>
            <person name="Kaster A.-K."/>
            <person name="Ovreas L."/>
            <person name="Rohde M."/>
            <person name="Galperin M.Y."/>
            <person name="Jogler C."/>
        </authorList>
    </citation>
    <scope>NUCLEOTIDE SEQUENCE [LARGE SCALE GENOMIC DNA]</scope>
    <source>
        <strain evidence="6 7">CA85</strain>
    </source>
</reference>
<dbReference type="GO" id="GO:0009313">
    <property type="term" value="P:oligosaccharide catabolic process"/>
    <property type="evidence" value="ECO:0007669"/>
    <property type="project" value="TreeGrafter"/>
</dbReference>
<feature type="chain" id="PRO_5022933432" description="exo-alpha-sialidase" evidence="4">
    <location>
        <begin position="21"/>
        <end position="408"/>
    </location>
</feature>
<comment type="similarity">
    <text evidence="2">Belongs to the glycosyl hydrolase 33 family.</text>
</comment>
<accession>A0A5C5XWH3</accession>
<comment type="caution">
    <text evidence="6">The sequence shown here is derived from an EMBL/GenBank/DDBJ whole genome shotgun (WGS) entry which is preliminary data.</text>
</comment>
<evidence type="ECO:0000256" key="3">
    <source>
        <dbReference type="ARBA" id="ARBA00012733"/>
    </source>
</evidence>
<dbReference type="RefSeq" id="WP_146391179.1">
    <property type="nucleotide sequence ID" value="NZ_SJPK01000004.1"/>
</dbReference>
<evidence type="ECO:0000256" key="2">
    <source>
        <dbReference type="ARBA" id="ARBA00009348"/>
    </source>
</evidence>
<gene>
    <name evidence="6" type="primary">nedA_1</name>
    <name evidence="6" type="ORF">CA85_21140</name>
</gene>
<feature type="signal peptide" evidence="4">
    <location>
        <begin position="1"/>
        <end position="20"/>
    </location>
</feature>
<dbReference type="InterPro" id="IPR011040">
    <property type="entry name" value="Sialidase"/>
</dbReference>
<comment type="catalytic activity">
    <reaction evidence="1">
        <text>Hydrolysis of alpha-(2-&gt;3)-, alpha-(2-&gt;6)-, alpha-(2-&gt;8)- glycosidic linkages of terminal sialic acid residues in oligosaccharides, glycoproteins, glycolipids, colominic acid and synthetic substrates.</text>
        <dbReference type="EC" id="3.2.1.18"/>
    </reaction>
</comment>
<dbReference type="OrthoDB" id="7294637at2"/>
<name>A0A5C5XWH3_9BACT</name>
<dbReference type="SUPFAM" id="SSF50939">
    <property type="entry name" value="Sialidases"/>
    <property type="match status" value="1"/>
</dbReference>